<dbReference type="Proteomes" id="UP001634007">
    <property type="component" value="Unassembled WGS sequence"/>
</dbReference>
<sequence>MDRLKEDKARATDEPGGYRRDDREKPTGVRPPSLRPANRRAALPALDLASTRPSPALSPLASLSALPLFAANQRPPPAPDPAPACPQTSSGDTTGMSTGTSSDIGNAGLLGWAMSSLTLKGKPSEQAPVATANSSTTLTSSASTSSFGVETPSTTMVHASSTTDLSDQPVPVSLTSTDGWGEEENGIHEEHESDKDGWDDIETLEEPKPSPVLANIQAAQKRPVSQPVSHSKPPGNMNIFCLMPIVMNAHSLL</sequence>
<evidence type="ECO:0000256" key="1">
    <source>
        <dbReference type="SAM" id="MobiDB-lite"/>
    </source>
</evidence>
<feature type="compositionally biased region" description="Low complexity" evidence="1">
    <location>
        <begin position="130"/>
        <end position="146"/>
    </location>
</feature>
<feature type="region of interest" description="Disordered" evidence="1">
    <location>
        <begin position="1"/>
        <end position="108"/>
    </location>
</feature>
<evidence type="ECO:0000313" key="2">
    <source>
        <dbReference type="EMBL" id="KAL3752199.1"/>
    </source>
</evidence>
<feature type="region of interest" description="Disordered" evidence="1">
    <location>
        <begin position="121"/>
        <end position="210"/>
    </location>
</feature>
<feature type="compositionally biased region" description="Low complexity" evidence="1">
    <location>
        <begin position="85"/>
        <end position="103"/>
    </location>
</feature>
<reference evidence="2 3" key="1">
    <citation type="submission" date="2024-11" db="EMBL/GenBank/DDBJ databases">
        <title>Chromosome-level genome assembly of Eucalyptus globulus Labill. provides insights into its genome evolution.</title>
        <authorList>
            <person name="Li X."/>
        </authorList>
    </citation>
    <scope>NUCLEOTIDE SEQUENCE [LARGE SCALE GENOMIC DNA]</scope>
    <source>
        <strain evidence="2">CL2024</strain>
        <tissue evidence="2">Fresh tender leaves</tissue>
    </source>
</reference>
<gene>
    <name evidence="2" type="ORF">ACJRO7_012933</name>
</gene>
<feature type="compositionally biased region" description="Basic and acidic residues" evidence="1">
    <location>
        <begin position="1"/>
        <end position="27"/>
    </location>
</feature>
<keyword evidence="3" id="KW-1185">Reference proteome</keyword>
<feature type="compositionally biased region" description="Basic and acidic residues" evidence="1">
    <location>
        <begin position="185"/>
        <end position="198"/>
    </location>
</feature>
<evidence type="ECO:0000313" key="3">
    <source>
        <dbReference type="Proteomes" id="UP001634007"/>
    </source>
</evidence>
<dbReference type="AlphaFoldDB" id="A0ABD3LKD6"/>
<accession>A0ABD3LKD6</accession>
<feature type="compositionally biased region" description="Pro residues" evidence="1">
    <location>
        <begin position="74"/>
        <end position="84"/>
    </location>
</feature>
<proteinExistence type="predicted"/>
<feature type="compositionally biased region" description="Polar residues" evidence="1">
    <location>
        <begin position="147"/>
        <end position="166"/>
    </location>
</feature>
<dbReference type="EMBL" id="JBJKBG010000002">
    <property type="protein sequence ID" value="KAL3752199.1"/>
    <property type="molecule type" value="Genomic_DNA"/>
</dbReference>
<protein>
    <submittedName>
        <fullName evidence="2">Uncharacterized protein</fullName>
    </submittedName>
</protein>
<name>A0ABD3LKD6_EUCGL</name>
<organism evidence="2 3">
    <name type="scientific">Eucalyptus globulus</name>
    <name type="common">Tasmanian blue gum</name>
    <dbReference type="NCBI Taxonomy" id="34317"/>
    <lineage>
        <taxon>Eukaryota</taxon>
        <taxon>Viridiplantae</taxon>
        <taxon>Streptophyta</taxon>
        <taxon>Embryophyta</taxon>
        <taxon>Tracheophyta</taxon>
        <taxon>Spermatophyta</taxon>
        <taxon>Magnoliopsida</taxon>
        <taxon>eudicotyledons</taxon>
        <taxon>Gunneridae</taxon>
        <taxon>Pentapetalae</taxon>
        <taxon>rosids</taxon>
        <taxon>malvids</taxon>
        <taxon>Myrtales</taxon>
        <taxon>Myrtaceae</taxon>
        <taxon>Myrtoideae</taxon>
        <taxon>Eucalypteae</taxon>
        <taxon>Eucalyptus</taxon>
    </lineage>
</organism>
<comment type="caution">
    <text evidence="2">The sequence shown here is derived from an EMBL/GenBank/DDBJ whole genome shotgun (WGS) entry which is preliminary data.</text>
</comment>
<feature type="compositionally biased region" description="Low complexity" evidence="1">
    <location>
        <begin position="30"/>
        <end position="73"/>
    </location>
</feature>